<comment type="caution">
    <text evidence="5">The sequence shown here is derived from an EMBL/GenBank/DDBJ whole genome shotgun (WGS) entry which is preliminary data.</text>
</comment>
<dbReference type="Proteomes" id="UP000189670">
    <property type="component" value="Unassembled WGS sequence"/>
</dbReference>
<feature type="coiled-coil region" evidence="3">
    <location>
        <begin position="142"/>
        <end position="176"/>
    </location>
</feature>
<dbReference type="SUPFAM" id="SSF55073">
    <property type="entry name" value="Nucleotide cyclase"/>
    <property type="match status" value="1"/>
</dbReference>
<dbReference type="GO" id="GO:0052621">
    <property type="term" value="F:diguanylate cyclase activity"/>
    <property type="evidence" value="ECO:0007669"/>
    <property type="project" value="UniProtKB-EC"/>
</dbReference>
<dbReference type="NCBIfam" id="TIGR00254">
    <property type="entry name" value="GGDEF"/>
    <property type="match status" value="1"/>
</dbReference>
<dbReference type="InterPro" id="IPR000160">
    <property type="entry name" value="GGDEF_dom"/>
</dbReference>
<sequence length="625" mass="72378">MTAFFVDHPKFKRVWNQIARQKQFDLLDNKIQQIEETNKNLTQDLETITSQKTYFEKQVTSLKNLDFELTEYLKRGMAVLISMLRTPDNKAYFETLDQLRAQLSPAEDIKEMDRLLAKLQKIALWEEERFSAGGVVSRKEEYLRMQKAYNELQQQVEKITAQRNKFEKNLASQEDEFLKREQFFIRVIGMLMNLLRTPDNRVFHGLFDRLKKLMNEHASIERMSKVITTLQNVSLQEDAPVVTGAENLDPDSPQQKNLFDAFKEVLLVTLAEFQMVFSETDGQKVAELTQNIRQSIFSPNFFILIQNYLDMFKQYAGIVNEKAVTDVTTQENLVDSHEQTEGNVSDSQKSVNLFERMAGEMIDAHNQEVQMPKQQEHGKMNRLWNKLKQKLGLARTETEKNVIPAAPQFIQLPASENVAGMQQAFEQMKKEVLQLQNRTRFLESELLVDSQTGIFNRRAFERRLKEEMQRFKNAKQPFSLILFDIDQFRTITHNFGYTAANACLAQIGRKIKTSLRNKDYIARYGNDEFIILLPDTEDKEACEASIYLMELVKKIKFTHKNKVIPVNISIAVTQSHISDKNLSALNDRLHKAMFEAKKGPGRVICGKTTGLSEVTGKKKVVKRSK</sequence>
<accession>A0A1V1PAR0</accession>
<evidence type="ECO:0000313" key="5">
    <source>
        <dbReference type="EMBL" id="ETR71854.1"/>
    </source>
</evidence>
<protein>
    <recommendedName>
        <fullName evidence="1">diguanylate cyclase</fullName>
        <ecNumber evidence="1">2.7.7.65</ecNumber>
    </recommendedName>
</protein>
<organism evidence="5 6">
    <name type="scientific">Candidatus Magnetoglobus multicellularis str. Araruama</name>
    <dbReference type="NCBI Taxonomy" id="890399"/>
    <lineage>
        <taxon>Bacteria</taxon>
        <taxon>Pseudomonadati</taxon>
        <taxon>Thermodesulfobacteriota</taxon>
        <taxon>Desulfobacteria</taxon>
        <taxon>Desulfobacterales</taxon>
        <taxon>Desulfobacteraceae</taxon>
        <taxon>Candidatus Magnetoglobus</taxon>
    </lineage>
</organism>
<dbReference type="Pfam" id="PF00990">
    <property type="entry name" value="GGDEF"/>
    <property type="match status" value="1"/>
</dbReference>
<evidence type="ECO:0000313" key="6">
    <source>
        <dbReference type="Proteomes" id="UP000189670"/>
    </source>
</evidence>
<gene>
    <name evidence="5" type="ORF">OMM_02174</name>
</gene>
<dbReference type="Gene3D" id="3.30.70.270">
    <property type="match status" value="1"/>
</dbReference>
<keyword evidence="3" id="KW-0175">Coiled coil</keyword>
<dbReference type="PROSITE" id="PS50887">
    <property type="entry name" value="GGDEF"/>
    <property type="match status" value="1"/>
</dbReference>
<reference evidence="6" key="1">
    <citation type="submission" date="2012-11" db="EMBL/GenBank/DDBJ databases">
        <authorList>
            <person name="Lucero-Rivera Y.E."/>
            <person name="Tovar-Ramirez D."/>
        </authorList>
    </citation>
    <scope>NUCLEOTIDE SEQUENCE [LARGE SCALE GENOMIC DNA]</scope>
    <source>
        <strain evidence="6">Araruama</strain>
    </source>
</reference>
<feature type="domain" description="GGDEF" evidence="4">
    <location>
        <begin position="476"/>
        <end position="608"/>
    </location>
</feature>
<dbReference type="PANTHER" id="PTHR45138:SF9">
    <property type="entry name" value="DIGUANYLATE CYCLASE DGCM-RELATED"/>
    <property type="match status" value="1"/>
</dbReference>
<evidence type="ECO:0000259" key="4">
    <source>
        <dbReference type="PROSITE" id="PS50887"/>
    </source>
</evidence>
<dbReference type="EMBL" id="ATBP01000213">
    <property type="protein sequence ID" value="ETR71854.1"/>
    <property type="molecule type" value="Genomic_DNA"/>
</dbReference>
<dbReference type="PANTHER" id="PTHR45138">
    <property type="entry name" value="REGULATORY COMPONENTS OF SENSORY TRANSDUCTION SYSTEM"/>
    <property type="match status" value="1"/>
</dbReference>
<evidence type="ECO:0000256" key="1">
    <source>
        <dbReference type="ARBA" id="ARBA00012528"/>
    </source>
</evidence>
<dbReference type="InterPro" id="IPR043128">
    <property type="entry name" value="Rev_trsase/Diguanyl_cyclase"/>
</dbReference>
<dbReference type="InterPro" id="IPR029787">
    <property type="entry name" value="Nucleotide_cyclase"/>
</dbReference>
<evidence type="ECO:0000256" key="2">
    <source>
        <dbReference type="ARBA" id="ARBA00034247"/>
    </source>
</evidence>
<dbReference type="EC" id="2.7.7.65" evidence="1"/>
<feature type="coiled-coil region" evidence="3">
    <location>
        <begin position="418"/>
        <end position="445"/>
    </location>
</feature>
<name>A0A1V1PAR0_9BACT</name>
<evidence type="ECO:0000256" key="3">
    <source>
        <dbReference type="SAM" id="Coils"/>
    </source>
</evidence>
<feature type="coiled-coil region" evidence="3">
    <location>
        <begin position="24"/>
        <end position="51"/>
    </location>
</feature>
<dbReference type="AlphaFoldDB" id="A0A1V1PAR0"/>
<comment type="catalytic activity">
    <reaction evidence="2">
        <text>2 GTP = 3',3'-c-di-GMP + 2 diphosphate</text>
        <dbReference type="Rhea" id="RHEA:24898"/>
        <dbReference type="ChEBI" id="CHEBI:33019"/>
        <dbReference type="ChEBI" id="CHEBI:37565"/>
        <dbReference type="ChEBI" id="CHEBI:58805"/>
        <dbReference type="EC" id="2.7.7.65"/>
    </reaction>
</comment>
<proteinExistence type="predicted"/>
<dbReference type="SMART" id="SM00267">
    <property type="entry name" value="GGDEF"/>
    <property type="match status" value="1"/>
</dbReference>
<dbReference type="CDD" id="cd01949">
    <property type="entry name" value="GGDEF"/>
    <property type="match status" value="1"/>
</dbReference>
<dbReference type="InterPro" id="IPR050469">
    <property type="entry name" value="Diguanylate_Cyclase"/>
</dbReference>